<dbReference type="Gene3D" id="3.30.360.10">
    <property type="entry name" value="Dihydrodipicolinate Reductase, domain 2"/>
    <property type="match status" value="1"/>
</dbReference>
<dbReference type="Pfam" id="PF21378">
    <property type="entry name" value="YceM-like_C"/>
    <property type="match status" value="1"/>
</dbReference>
<evidence type="ECO:0000313" key="4">
    <source>
        <dbReference type="Proteomes" id="UP000198948"/>
    </source>
</evidence>
<dbReference type="GO" id="GO:0000166">
    <property type="term" value="F:nucleotide binding"/>
    <property type="evidence" value="ECO:0007669"/>
    <property type="project" value="InterPro"/>
</dbReference>
<dbReference type="RefSeq" id="WP_092652923.1">
    <property type="nucleotide sequence ID" value="NZ_FOHA01000013.1"/>
</dbReference>
<feature type="domain" description="Gfo/Idh/MocA-like oxidoreductase N-terminal" evidence="1">
    <location>
        <begin position="3"/>
        <end position="121"/>
    </location>
</feature>
<dbReference type="InterPro" id="IPR000683">
    <property type="entry name" value="Gfo/Idh/MocA-like_OxRdtase_N"/>
</dbReference>
<dbReference type="SUPFAM" id="SSF55347">
    <property type="entry name" value="Glyceraldehyde-3-phosphate dehydrogenase-like, C-terminal domain"/>
    <property type="match status" value="1"/>
</dbReference>
<name>A0A1H9TFQ4_9LACT</name>
<dbReference type="OrthoDB" id="9815825at2"/>
<feature type="domain" description="YceM-like C-terminal" evidence="2">
    <location>
        <begin position="127"/>
        <end position="239"/>
    </location>
</feature>
<evidence type="ECO:0000259" key="1">
    <source>
        <dbReference type="Pfam" id="PF01408"/>
    </source>
</evidence>
<dbReference type="STRING" id="142588.SAMN04488559_11329"/>
<dbReference type="EMBL" id="FOHA01000013">
    <property type="protein sequence ID" value="SER96042.1"/>
    <property type="molecule type" value="Genomic_DNA"/>
</dbReference>
<keyword evidence="4" id="KW-1185">Reference proteome</keyword>
<dbReference type="PANTHER" id="PTHR43708">
    <property type="entry name" value="CONSERVED EXPRESSED OXIDOREDUCTASE (EUROFUNG)"/>
    <property type="match status" value="1"/>
</dbReference>
<proteinExistence type="predicted"/>
<evidence type="ECO:0000259" key="2">
    <source>
        <dbReference type="Pfam" id="PF21378"/>
    </source>
</evidence>
<dbReference type="InterPro" id="IPR048477">
    <property type="entry name" value="YceM-like_C"/>
</dbReference>
<dbReference type="InterPro" id="IPR036291">
    <property type="entry name" value="NAD(P)-bd_dom_sf"/>
</dbReference>
<dbReference type="PANTHER" id="PTHR43708:SF4">
    <property type="entry name" value="OXIDOREDUCTASE YCEM-RELATED"/>
    <property type="match status" value="1"/>
</dbReference>
<organism evidence="3 4">
    <name type="scientific">Isobaculum melis</name>
    <dbReference type="NCBI Taxonomy" id="142588"/>
    <lineage>
        <taxon>Bacteria</taxon>
        <taxon>Bacillati</taxon>
        <taxon>Bacillota</taxon>
        <taxon>Bacilli</taxon>
        <taxon>Lactobacillales</taxon>
        <taxon>Carnobacteriaceae</taxon>
        <taxon>Isobaculum</taxon>
    </lineage>
</organism>
<dbReference type="InterPro" id="IPR051317">
    <property type="entry name" value="Gfo/Idh/MocA_oxidoreduct"/>
</dbReference>
<dbReference type="AlphaFoldDB" id="A0A1H9TFQ4"/>
<sequence length="301" mass="34278">MKKIGVIGLGNISQKAYLPVMAEMNDRVEWHFYTRNQEKLAAICEKYHFEYHYSSLTALIESGIEAAFVHTATPTHAEIIELLLNEGIHVYVDKPISEDIRETARLLQLAEAKNLILMTGFNRRFAPFYQELAAIPAKNMIIMEKNRVDTIKENQYAIYDDFIHVVDTMCYLLGGNLTHFSVHKKLEGEVVSQVMIQLHTETTTGIAITNFKAGANREWVEVMTPSATYQVENMVKMKTLTKDSEKINEFSDWTSTLEKRGFVSIIEAFVESLATLESPISIQETIVSHDICHKIVQKESV</sequence>
<reference evidence="3 4" key="1">
    <citation type="submission" date="2016-10" db="EMBL/GenBank/DDBJ databases">
        <authorList>
            <person name="de Groot N.N."/>
        </authorList>
    </citation>
    <scope>NUCLEOTIDE SEQUENCE [LARGE SCALE GENOMIC DNA]</scope>
    <source>
        <strain evidence="3 4">DSM 13760</strain>
    </source>
</reference>
<dbReference type="Gene3D" id="3.40.50.720">
    <property type="entry name" value="NAD(P)-binding Rossmann-like Domain"/>
    <property type="match status" value="1"/>
</dbReference>
<dbReference type="Proteomes" id="UP000198948">
    <property type="component" value="Unassembled WGS sequence"/>
</dbReference>
<evidence type="ECO:0000313" key="3">
    <source>
        <dbReference type="EMBL" id="SER96042.1"/>
    </source>
</evidence>
<gene>
    <name evidence="3" type="ORF">SAMN04488559_11329</name>
</gene>
<dbReference type="SUPFAM" id="SSF51735">
    <property type="entry name" value="NAD(P)-binding Rossmann-fold domains"/>
    <property type="match status" value="1"/>
</dbReference>
<accession>A0A1H9TFQ4</accession>
<protein>
    <submittedName>
        <fullName evidence="3">Virulence factor</fullName>
    </submittedName>
</protein>
<dbReference type="Pfam" id="PF01408">
    <property type="entry name" value="GFO_IDH_MocA"/>
    <property type="match status" value="1"/>
</dbReference>